<accession>A0A9D1KL38</accession>
<organism evidence="2 3">
    <name type="scientific">Candidatus Avipropionibacterium avicola</name>
    <dbReference type="NCBI Taxonomy" id="2840701"/>
    <lineage>
        <taxon>Bacteria</taxon>
        <taxon>Bacillati</taxon>
        <taxon>Actinomycetota</taxon>
        <taxon>Actinomycetes</taxon>
        <taxon>Propionibacteriales</taxon>
        <taxon>Propionibacteriaceae</taxon>
        <taxon>Propionibacteriaceae incertae sedis</taxon>
        <taxon>Candidatus Avipropionibacterium</taxon>
    </lineage>
</organism>
<dbReference type="AlphaFoldDB" id="A0A9D1KL38"/>
<reference evidence="2" key="2">
    <citation type="journal article" date="2021" name="PeerJ">
        <title>Extensive microbial diversity within the chicken gut microbiome revealed by metagenomics and culture.</title>
        <authorList>
            <person name="Gilroy R."/>
            <person name="Ravi A."/>
            <person name="Getino M."/>
            <person name="Pursley I."/>
            <person name="Horton D.L."/>
            <person name="Alikhan N.F."/>
            <person name="Baker D."/>
            <person name="Gharbi K."/>
            <person name="Hall N."/>
            <person name="Watson M."/>
            <person name="Adriaenssens E.M."/>
            <person name="Foster-Nyarko E."/>
            <person name="Jarju S."/>
            <person name="Secka A."/>
            <person name="Antonio M."/>
            <person name="Oren A."/>
            <person name="Chaudhuri R.R."/>
            <person name="La Ragione R."/>
            <person name="Hildebrand F."/>
            <person name="Pallen M.J."/>
        </authorList>
    </citation>
    <scope>NUCLEOTIDE SEQUENCE</scope>
    <source>
        <strain evidence="2">ChiGjej1B1-24693</strain>
    </source>
</reference>
<dbReference type="Proteomes" id="UP000886842">
    <property type="component" value="Unassembled WGS sequence"/>
</dbReference>
<evidence type="ECO:0000313" key="3">
    <source>
        <dbReference type="Proteomes" id="UP000886842"/>
    </source>
</evidence>
<reference evidence="2" key="1">
    <citation type="submission" date="2020-10" db="EMBL/GenBank/DDBJ databases">
        <authorList>
            <person name="Gilroy R."/>
        </authorList>
    </citation>
    <scope>NUCLEOTIDE SEQUENCE</scope>
    <source>
        <strain evidence="2">ChiGjej1B1-24693</strain>
    </source>
</reference>
<feature type="transmembrane region" description="Helical" evidence="1">
    <location>
        <begin position="64"/>
        <end position="86"/>
    </location>
</feature>
<evidence type="ECO:0000256" key="1">
    <source>
        <dbReference type="SAM" id="Phobius"/>
    </source>
</evidence>
<dbReference type="EMBL" id="DVLP01000040">
    <property type="protein sequence ID" value="HIT74205.1"/>
    <property type="molecule type" value="Genomic_DNA"/>
</dbReference>
<evidence type="ECO:0000313" key="2">
    <source>
        <dbReference type="EMBL" id="HIT74205.1"/>
    </source>
</evidence>
<name>A0A9D1KL38_9ACTN</name>
<keyword evidence="1" id="KW-1133">Transmembrane helix</keyword>
<protein>
    <submittedName>
        <fullName evidence="2">Uncharacterized protein</fullName>
    </submittedName>
</protein>
<sequence length="94" mass="9694">MVSPQSPDPEQADTAQVVAAEADTDPVGVAIVAWRLRISKGVGLVVAALIVLGFVLGAEATTPILGAILALMVLLLIGQVVTALVLRSRRRSVP</sequence>
<comment type="caution">
    <text evidence="2">The sequence shown here is derived from an EMBL/GenBank/DDBJ whole genome shotgun (WGS) entry which is preliminary data.</text>
</comment>
<proteinExistence type="predicted"/>
<feature type="transmembrane region" description="Helical" evidence="1">
    <location>
        <begin position="41"/>
        <end position="58"/>
    </location>
</feature>
<gene>
    <name evidence="2" type="ORF">IAA98_01295</name>
</gene>
<keyword evidence="1" id="KW-0812">Transmembrane</keyword>
<keyword evidence="1" id="KW-0472">Membrane</keyword>